<evidence type="ECO:0000313" key="4">
    <source>
        <dbReference type="Proteomes" id="UP000652761"/>
    </source>
</evidence>
<feature type="region of interest" description="Disordered" evidence="2">
    <location>
        <begin position="62"/>
        <end position="92"/>
    </location>
</feature>
<name>A0A843THH8_COLES</name>
<gene>
    <name evidence="3" type="ORF">Taro_001235</name>
</gene>
<keyword evidence="1" id="KW-0175">Coiled coil</keyword>
<protein>
    <submittedName>
        <fullName evidence="3">Uncharacterized protein</fullName>
    </submittedName>
</protein>
<dbReference type="AlphaFoldDB" id="A0A843THH8"/>
<keyword evidence="4" id="KW-1185">Reference proteome</keyword>
<proteinExistence type="predicted"/>
<organism evidence="3 4">
    <name type="scientific">Colocasia esculenta</name>
    <name type="common">Wild taro</name>
    <name type="synonym">Arum esculentum</name>
    <dbReference type="NCBI Taxonomy" id="4460"/>
    <lineage>
        <taxon>Eukaryota</taxon>
        <taxon>Viridiplantae</taxon>
        <taxon>Streptophyta</taxon>
        <taxon>Embryophyta</taxon>
        <taxon>Tracheophyta</taxon>
        <taxon>Spermatophyta</taxon>
        <taxon>Magnoliopsida</taxon>
        <taxon>Liliopsida</taxon>
        <taxon>Araceae</taxon>
        <taxon>Aroideae</taxon>
        <taxon>Colocasieae</taxon>
        <taxon>Colocasia</taxon>
    </lineage>
</organism>
<dbReference type="InterPro" id="IPR004252">
    <property type="entry name" value="Probable_transposase_24"/>
</dbReference>
<feature type="coiled-coil region" evidence="1">
    <location>
        <begin position="313"/>
        <end position="361"/>
    </location>
</feature>
<sequence>MAEQEEVLEDEIVEAYQENLVDVPINGEIFDVDVTEGINVRVDMSSRSGSRVWRARIVDDVPTHSPEDSVAETPSWGRGSGRRGPSRGATERRLEPGQKWNVRVIGGYGMWYSWDRTPQTDKEMLQHMTAMHKGWREMLKSKHYKGKTFENAVASVPSGVDPSDWWTMCQKWNSREEKDIAERNRQNRTHQNMTYRRGRTSIYQLKDDFVKTHQHEPDRMEIFRMGRCKDLPDGTKQWVDDESRDRFEKMTQMTTPSLQSDDAAPVSAEDAFVAVMGRDRPGRVRCADKAETLCTWYGRGEGSSSSGGYHTQVQQLQQQLQDQSKKMEELCAERSRDRQELEELCAERSRDLQELEELSRHQCGRGFNLTSVACGGATLHLLDHLPLVRLTASQAIAAARIGTVRWVSPSSLALSKPSTPLRVDELQYYNAHRRISVQVNGLRERRYVVD</sequence>
<dbReference type="Proteomes" id="UP000652761">
    <property type="component" value="Unassembled WGS sequence"/>
</dbReference>
<reference evidence="3" key="1">
    <citation type="submission" date="2017-07" db="EMBL/GenBank/DDBJ databases">
        <title>Taro Niue Genome Assembly and Annotation.</title>
        <authorList>
            <person name="Atibalentja N."/>
            <person name="Keating K."/>
            <person name="Fields C.J."/>
        </authorList>
    </citation>
    <scope>NUCLEOTIDE SEQUENCE</scope>
    <source>
        <strain evidence="3">Niue_2</strain>
        <tissue evidence="3">Leaf</tissue>
    </source>
</reference>
<dbReference type="Pfam" id="PF03004">
    <property type="entry name" value="Transposase_24"/>
    <property type="match status" value="1"/>
</dbReference>
<dbReference type="EMBL" id="NMUH01000026">
    <property type="protein sequence ID" value="MQL68943.1"/>
    <property type="molecule type" value="Genomic_DNA"/>
</dbReference>
<evidence type="ECO:0000256" key="1">
    <source>
        <dbReference type="SAM" id="Coils"/>
    </source>
</evidence>
<evidence type="ECO:0000256" key="2">
    <source>
        <dbReference type="SAM" id="MobiDB-lite"/>
    </source>
</evidence>
<evidence type="ECO:0000313" key="3">
    <source>
        <dbReference type="EMBL" id="MQL68943.1"/>
    </source>
</evidence>
<comment type="caution">
    <text evidence="3">The sequence shown here is derived from an EMBL/GenBank/DDBJ whole genome shotgun (WGS) entry which is preliminary data.</text>
</comment>
<accession>A0A843THH8</accession>